<name>A0A4R3YMT2_9FIRM</name>
<dbReference type="InterPro" id="IPR050807">
    <property type="entry name" value="TransReg_Diox_bact_type"/>
</dbReference>
<gene>
    <name evidence="3" type="ORF">EDD60_12350</name>
</gene>
<dbReference type="GO" id="GO:0005829">
    <property type="term" value="C:cytosol"/>
    <property type="evidence" value="ECO:0007669"/>
    <property type="project" value="TreeGrafter"/>
</dbReference>
<dbReference type="GO" id="GO:0003700">
    <property type="term" value="F:DNA-binding transcription factor activity"/>
    <property type="evidence" value="ECO:0007669"/>
    <property type="project" value="TreeGrafter"/>
</dbReference>
<feature type="domain" description="HTH cro/C1-type" evidence="2">
    <location>
        <begin position="12"/>
        <end position="66"/>
    </location>
</feature>
<dbReference type="PANTHER" id="PTHR46797">
    <property type="entry name" value="HTH-TYPE TRANSCRIPTIONAL REGULATOR"/>
    <property type="match status" value="1"/>
</dbReference>
<evidence type="ECO:0000313" key="4">
    <source>
        <dbReference type="Proteomes" id="UP000295515"/>
    </source>
</evidence>
<comment type="caution">
    <text evidence="3">The sequence shown here is derived from an EMBL/GenBank/DDBJ whole genome shotgun (WGS) entry which is preliminary data.</text>
</comment>
<dbReference type="SMART" id="SM00530">
    <property type="entry name" value="HTH_XRE"/>
    <property type="match status" value="1"/>
</dbReference>
<dbReference type="Gene3D" id="1.10.260.40">
    <property type="entry name" value="lambda repressor-like DNA-binding domains"/>
    <property type="match status" value="1"/>
</dbReference>
<protein>
    <submittedName>
        <fullName evidence="3">Transcriptional regulator with XRE-family HTH domain</fullName>
    </submittedName>
</protein>
<dbReference type="EMBL" id="SMCQ01000023">
    <property type="protein sequence ID" value="TCV93616.1"/>
    <property type="molecule type" value="Genomic_DNA"/>
</dbReference>
<dbReference type="RefSeq" id="WP_066448747.1">
    <property type="nucleotide sequence ID" value="NZ_JANKBF010000020.1"/>
</dbReference>
<dbReference type="SUPFAM" id="SSF47413">
    <property type="entry name" value="lambda repressor-like DNA-binding domains"/>
    <property type="match status" value="1"/>
</dbReference>
<dbReference type="Proteomes" id="UP000295515">
    <property type="component" value="Unassembled WGS sequence"/>
</dbReference>
<organism evidence="3 4">
    <name type="scientific">Longibaculum muris</name>
    <dbReference type="NCBI Taxonomy" id="1796628"/>
    <lineage>
        <taxon>Bacteria</taxon>
        <taxon>Bacillati</taxon>
        <taxon>Bacillota</taxon>
        <taxon>Erysipelotrichia</taxon>
        <taxon>Erysipelotrichales</taxon>
        <taxon>Coprobacillaceae</taxon>
        <taxon>Longibaculum</taxon>
    </lineage>
</organism>
<proteinExistence type="predicted"/>
<sequence length="235" mass="27536">MSQINQEIGKKIRIFRKMRNLTLDELALKIYKSKSTISKYEKGEIAIDIETLYDIADALMVNVEQLLYVENNIPLSSQSFQIPSFFDGISQFYSYLYDGRSQQLIRCVFDVLFEAKTNQFKVMMYMNFKDFNSYQNCENTYWGYMEHFDALTNIILTNQDSPMEKASVQILASYLDNDTKYGLFNGFSSRPMMPVAAKMLFSKKKLKEDQNLIQLLKISKEDIRLLKLYNMMSVI</sequence>
<dbReference type="PANTHER" id="PTHR46797:SF1">
    <property type="entry name" value="METHYLPHOSPHONATE SYNTHASE"/>
    <property type="match status" value="1"/>
</dbReference>
<evidence type="ECO:0000313" key="3">
    <source>
        <dbReference type="EMBL" id="TCV93616.1"/>
    </source>
</evidence>
<keyword evidence="4" id="KW-1185">Reference proteome</keyword>
<accession>A0A4R3YMT2</accession>
<evidence type="ECO:0000256" key="1">
    <source>
        <dbReference type="ARBA" id="ARBA00023125"/>
    </source>
</evidence>
<dbReference type="InterPro" id="IPR010982">
    <property type="entry name" value="Lambda_DNA-bd_dom_sf"/>
</dbReference>
<dbReference type="Pfam" id="PF01381">
    <property type="entry name" value="HTH_3"/>
    <property type="match status" value="1"/>
</dbReference>
<evidence type="ECO:0000259" key="2">
    <source>
        <dbReference type="PROSITE" id="PS50943"/>
    </source>
</evidence>
<dbReference type="GeneID" id="98916354"/>
<dbReference type="AlphaFoldDB" id="A0A4R3YMT2"/>
<keyword evidence="1" id="KW-0238">DNA-binding</keyword>
<dbReference type="PROSITE" id="PS50943">
    <property type="entry name" value="HTH_CROC1"/>
    <property type="match status" value="1"/>
</dbReference>
<dbReference type="GO" id="GO:0003677">
    <property type="term" value="F:DNA binding"/>
    <property type="evidence" value="ECO:0007669"/>
    <property type="project" value="UniProtKB-KW"/>
</dbReference>
<dbReference type="CDD" id="cd00093">
    <property type="entry name" value="HTH_XRE"/>
    <property type="match status" value="1"/>
</dbReference>
<dbReference type="InterPro" id="IPR001387">
    <property type="entry name" value="Cro/C1-type_HTH"/>
</dbReference>
<reference evidence="3 4" key="1">
    <citation type="submission" date="2019-03" db="EMBL/GenBank/DDBJ databases">
        <title>Genomic Encyclopedia of Type Strains, Phase IV (KMG-IV): sequencing the most valuable type-strain genomes for metagenomic binning, comparative biology and taxonomic classification.</title>
        <authorList>
            <person name="Goeker M."/>
        </authorList>
    </citation>
    <scope>NUCLEOTIDE SEQUENCE [LARGE SCALE GENOMIC DNA]</scope>
    <source>
        <strain evidence="3 4">DSM 29487</strain>
    </source>
</reference>